<dbReference type="Proteomes" id="UP000749559">
    <property type="component" value="Unassembled WGS sequence"/>
</dbReference>
<accession>A0A8J1XM86</accession>
<name>A0A8J1XM86_OWEFU</name>
<protein>
    <submittedName>
        <fullName evidence="1">Uncharacterized protein</fullName>
    </submittedName>
</protein>
<dbReference type="EMBL" id="CAIIXF020000002">
    <property type="protein sequence ID" value="CAH1777459.1"/>
    <property type="molecule type" value="Genomic_DNA"/>
</dbReference>
<organism evidence="1 2">
    <name type="scientific">Owenia fusiformis</name>
    <name type="common">Polychaete worm</name>
    <dbReference type="NCBI Taxonomy" id="6347"/>
    <lineage>
        <taxon>Eukaryota</taxon>
        <taxon>Metazoa</taxon>
        <taxon>Spiralia</taxon>
        <taxon>Lophotrochozoa</taxon>
        <taxon>Annelida</taxon>
        <taxon>Polychaeta</taxon>
        <taxon>Sedentaria</taxon>
        <taxon>Canalipalpata</taxon>
        <taxon>Sabellida</taxon>
        <taxon>Oweniida</taxon>
        <taxon>Oweniidae</taxon>
        <taxon>Owenia</taxon>
    </lineage>
</organism>
<evidence type="ECO:0000313" key="2">
    <source>
        <dbReference type="Proteomes" id="UP000749559"/>
    </source>
</evidence>
<dbReference type="AlphaFoldDB" id="A0A8J1XM86"/>
<evidence type="ECO:0000313" key="1">
    <source>
        <dbReference type="EMBL" id="CAH1777459.1"/>
    </source>
</evidence>
<keyword evidence="2" id="KW-1185">Reference proteome</keyword>
<gene>
    <name evidence="1" type="ORF">OFUS_LOCUS4498</name>
</gene>
<sequence>MASSVDHEEECRSRLLVSFSLVTSAPVIAVLREYTILQLSEKLKAYHPPLEQRSGEDIVEILTKEGYDKNKMKIGRVNLGEMIKESGFQFDAFTFAKLFVNLTDIDKKQFVSFDDITDPKVYLDLLTEVPNLPINDKASKVRIIRNRCGHNEFLKCDEEATEKLVELLKEITMKTKPTKTEQDPIIKEIEKWEKRMTRFTNENLDTLDDILELQEVVNPWLHIAIDDPKMKQLVDTIMQSLCMY</sequence>
<comment type="caution">
    <text evidence="1">The sequence shown here is derived from an EMBL/GenBank/DDBJ whole genome shotgun (WGS) entry which is preliminary data.</text>
</comment>
<reference evidence="1" key="1">
    <citation type="submission" date="2022-03" db="EMBL/GenBank/DDBJ databases">
        <authorList>
            <person name="Martin C."/>
        </authorList>
    </citation>
    <scope>NUCLEOTIDE SEQUENCE</scope>
</reference>
<proteinExistence type="predicted"/>